<keyword evidence="6 7" id="KW-0472">Membrane</keyword>
<evidence type="ECO:0000256" key="5">
    <source>
        <dbReference type="ARBA" id="ARBA00023098"/>
    </source>
</evidence>
<feature type="transmembrane region" description="Helical" evidence="7">
    <location>
        <begin position="295"/>
        <end position="316"/>
    </location>
</feature>
<evidence type="ECO:0000256" key="2">
    <source>
        <dbReference type="ARBA" id="ARBA00022692"/>
    </source>
</evidence>
<comment type="caution">
    <text evidence="9">The sequence shown here is derived from an EMBL/GenBank/DDBJ whole genome shotgun (WGS) entry which is preliminary data.</text>
</comment>
<dbReference type="Pfam" id="PF04116">
    <property type="entry name" value="FA_hydroxylase"/>
    <property type="match status" value="1"/>
</dbReference>
<feature type="transmembrane region" description="Helical" evidence="7">
    <location>
        <begin position="78"/>
        <end position="95"/>
    </location>
</feature>
<dbReference type="AlphaFoldDB" id="A0A6N8JIU8"/>
<feature type="transmembrane region" description="Helical" evidence="7">
    <location>
        <begin position="322"/>
        <end position="341"/>
    </location>
</feature>
<keyword evidence="10" id="KW-1185">Reference proteome</keyword>
<evidence type="ECO:0000313" key="9">
    <source>
        <dbReference type="EMBL" id="MVT44072.1"/>
    </source>
</evidence>
<dbReference type="EMBL" id="WRXO01000010">
    <property type="protein sequence ID" value="MVT44072.1"/>
    <property type="molecule type" value="Genomic_DNA"/>
</dbReference>
<proteinExistence type="predicted"/>
<feature type="domain" description="Fatty acid hydroxylase" evidence="8">
    <location>
        <begin position="82"/>
        <end position="214"/>
    </location>
</feature>
<keyword evidence="3 7" id="KW-1133">Transmembrane helix</keyword>
<reference evidence="9 10" key="1">
    <citation type="submission" date="2019-12" db="EMBL/GenBank/DDBJ databases">
        <title>The draft genomic sequence of strain Chitinophaga oryziterrae JCM 16595.</title>
        <authorList>
            <person name="Zhang X."/>
        </authorList>
    </citation>
    <scope>NUCLEOTIDE SEQUENCE [LARGE SCALE GENOMIC DNA]</scope>
    <source>
        <strain evidence="9 10">JCM 16595</strain>
    </source>
</reference>
<dbReference type="Proteomes" id="UP000468388">
    <property type="component" value="Unassembled WGS sequence"/>
</dbReference>
<dbReference type="GO" id="GO:0050479">
    <property type="term" value="F:glyceryl-ether monooxygenase activity"/>
    <property type="evidence" value="ECO:0007669"/>
    <property type="project" value="TreeGrafter"/>
</dbReference>
<evidence type="ECO:0000256" key="7">
    <source>
        <dbReference type="SAM" id="Phobius"/>
    </source>
</evidence>
<sequence length="405" mass="47860">MHLNHMAWAIPLFLGLMGIEYLVARKTGKNYFGFSSSVSNINIGIAERLLDTFTVGLFYFIYDYIHQHFAIFDIRSSVLLWFALLILTDFIWYWYHRLAHEVNLLWAAHVVHHQSEDFNYTVSARITVFQAFFRMAFWSVLPVIGFPAAMIVSVQLVHGLYPFFIHTRTIGKLGFLEYIFVTPSHHRVHHASNEKYLDQNYGDVLIIWDKLFGTFTVEEEEPEYGLTKPLDSHSFLWQHFHFILEILYTVRQTKGFVAKLKVIFGKPDYIDLTIRPKLEERFLSKNRKGRDTGRLQHYVIWQVAVITMVLFFFLLLESYVPVFVQVCIAFVILLTLVNIGAILEQRRWVFYLEYGRLLVAFIALYYSWPYPFLLSAFAVVQLPFFLYRSAIEKQYLRLLYGRVNY</sequence>
<protein>
    <submittedName>
        <fullName evidence="9">Sterol desaturase</fullName>
    </submittedName>
</protein>
<evidence type="ECO:0000313" key="10">
    <source>
        <dbReference type="Proteomes" id="UP000468388"/>
    </source>
</evidence>
<dbReference type="GO" id="GO:0005506">
    <property type="term" value="F:iron ion binding"/>
    <property type="evidence" value="ECO:0007669"/>
    <property type="project" value="InterPro"/>
</dbReference>
<name>A0A6N8JIU8_9BACT</name>
<keyword evidence="2 7" id="KW-0812">Transmembrane</keyword>
<dbReference type="GO" id="GO:0016020">
    <property type="term" value="C:membrane"/>
    <property type="evidence" value="ECO:0007669"/>
    <property type="project" value="GOC"/>
</dbReference>
<dbReference type="PANTHER" id="PTHR21624:SF1">
    <property type="entry name" value="ALKYLGLYCEROL MONOOXYGENASE"/>
    <property type="match status" value="1"/>
</dbReference>
<dbReference type="InterPro" id="IPR006694">
    <property type="entry name" value="Fatty_acid_hydroxylase"/>
</dbReference>
<accession>A0A6N8JIU8</accession>
<comment type="subcellular location">
    <subcellularLocation>
        <location evidence="1">Endomembrane system</location>
        <topology evidence="1">Multi-pass membrane protein</topology>
    </subcellularLocation>
</comment>
<keyword evidence="5" id="KW-0443">Lipid metabolism</keyword>
<dbReference type="RefSeq" id="WP_338075466.1">
    <property type="nucleotide sequence ID" value="NZ_WRXO01000010.1"/>
</dbReference>
<gene>
    <name evidence="9" type="ORF">GO495_25990</name>
</gene>
<dbReference type="PANTHER" id="PTHR21624">
    <property type="entry name" value="STEROL DESATURASE-RELATED PROTEIN"/>
    <property type="match status" value="1"/>
</dbReference>
<dbReference type="GO" id="GO:0006643">
    <property type="term" value="P:membrane lipid metabolic process"/>
    <property type="evidence" value="ECO:0007669"/>
    <property type="project" value="TreeGrafter"/>
</dbReference>
<dbReference type="GO" id="GO:0008610">
    <property type="term" value="P:lipid biosynthetic process"/>
    <property type="evidence" value="ECO:0007669"/>
    <property type="project" value="InterPro"/>
</dbReference>
<feature type="transmembrane region" description="Helical" evidence="7">
    <location>
        <begin position="136"/>
        <end position="164"/>
    </location>
</feature>
<evidence type="ECO:0000256" key="4">
    <source>
        <dbReference type="ARBA" id="ARBA00023002"/>
    </source>
</evidence>
<evidence type="ECO:0000256" key="3">
    <source>
        <dbReference type="ARBA" id="ARBA00022989"/>
    </source>
</evidence>
<evidence type="ECO:0000256" key="6">
    <source>
        <dbReference type="ARBA" id="ARBA00023136"/>
    </source>
</evidence>
<organism evidence="9 10">
    <name type="scientific">Chitinophaga oryziterrae</name>
    <dbReference type="NCBI Taxonomy" id="1031224"/>
    <lineage>
        <taxon>Bacteria</taxon>
        <taxon>Pseudomonadati</taxon>
        <taxon>Bacteroidota</taxon>
        <taxon>Chitinophagia</taxon>
        <taxon>Chitinophagales</taxon>
        <taxon>Chitinophagaceae</taxon>
        <taxon>Chitinophaga</taxon>
    </lineage>
</organism>
<keyword evidence="4" id="KW-0560">Oxidoreductase</keyword>
<evidence type="ECO:0000256" key="1">
    <source>
        <dbReference type="ARBA" id="ARBA00004127"/>
    </source>
</evidence>
<dbReference type="InterPro" id="IPR051689">
    <property type="entry name" value="Sterol_desaturase/TMEM195"/>
</dbReference>
<feature type="transmembrane region" description="Helical" evidence="7">
    <location>
        <begin position="6"/>
        <end position="24"/>
    </location>
</feature>
<evidence type="ECO:0000259" key="8">
    <source>
        <dbReference type="Pfam" id="PF04116"/>
    </source>
</evidence>
<dbReference type="GO" id="GO:0012505">
    <property type="term" value="C:endomembrane system"/>
    <property type="evidence" value="ECO:0007669"/>
    <property type="project" value="UniProtKB-SubCell"/>
</dbReference>